<comment type="subcellular location">
    <subcellularLocation>
        <location evidence="1">Membrane</location>
        <topology evidence="1">Multi-pass membrane protein</topology>
    </subcellularLocation>
</comment>
<feature type="coiled-coil region" evidence="2">
    <location>
        <begin position="18"/>
        <end position="48"/>
    </location>
</feature>
<protein>
    <recommendedName>
        <fullName evidence="1">Squalene monooxygenase</fullName>
        <ecNumber evidence="1">1.14.14.17</ecNumber>
    </recommendedName>
</protein>
<dbReference type="GO" id="GO:0016126">
    <property type="term" value="P:sterol biosynthetic process"/>
    <property type="evidence" value="ECO:0007669"/>
    <property type="project" value="UniProtKB-UniRule"/>
</dbReference>
<dbReference type="SUPFAM" id="SSF51905">
    <property type="entry name" value="FAD/NAD(P)-binding domain"/>
    <property type="match status" value="1"/>
</dbReference>
<dbReference type="PANTHER" id="PTHR10835:SF0">
    <property type="entry name" value="SQUALENE MONOOXYGENASE"/>
    <property type="match status" value="1"/>
</dbReference>
<keyword evidence="1" id="KW-0560">Oxidoreductase</keyword>
<sequence>MLGEEIEADTLCLQRELLKLHTENVKILKNQVRLVKEKDEAIKQLQERDKIITKLVKEKDETIKQFEERDEIITKLVKEKDEANQQLKQKKEMVEKCMAIMPEASKYMKLGMKEIKGDWNEVTDSSLVHVKSNECDKKSSENGICSHKAAESAEVIIVGAGVAGAALAYTLGKDGRRVHVIERDLSEPDRIVGELLQPGDI</sequence>
<comment type="caution">
    <text evidence="3">The sequence shown here is derived from an EMBL/GenBank/DDBJ whole genome shotgun (WGS) entry which is preliminary data.</text>
</comment>
<dbReference type="EC" id="1.14.14.17" evidence="1"/>
<keyword evidence="2" id="KW-0175">Coiled coil</keyword>
<feature type="coiled-coil region" evidence="2">
    <location>
        <begin position="73"/>
        <end position="100"/>
    </location>
</feature>
<evidence type="ECO:0000313" key="4">
    <source>
        <dbReference type="Proteomes" id="UP001374584"/>
    </source>
</evidence>
<dbReference type="InterPro" id="IPR036188">
    <property type="entry name" value="FAD/NAD-bd_sf"/>
</dbReference>
<dbReference type="GO" id="GO:0050660">
    <property type="term" value="F:flavin adenine dinucleotide binding"/>
    <property type="evidence" value="ECO:0007669"/>
    <property type="project" value="UniProtKB-UniRule"/>
</dbReference>
<comment type="similarity">
    <text evidence="1">Belongs to the squalene monooxygenase family.</text>
</comment>
<dbReference type="GO" id="GO:0004506">
    <property type="term" value="F:squalene monooxygenase activity"/>
    <property type="evidence" value="ECO:0007669"/>
    <property type="project" value="UniProtKB-UniRule"/>
</dbReference>
<gene>
    <name evidence="3" type="ORF">VNO80_10907</name>
</gene>
<dbReference type="EMBL" id="JAYMYR010000004">
    <property type="protein sequence ID" value="KAK7368875.1"/>
    <property type="molecule type" value="Genomic_DNA"/>
</dbReference>
<dbReference type="Proteomes" id="UP001374584">
    <property type="component" value="Unassembled WGS sequence"/>
</dbReference>
<evidence type="ECO:0000256" key="1">
    <source>
        <dbReference type="RuleBase" id="RU367121"/>
    </source>
</evidence>
<keyword evidence="1" id="KW-0274">FAD</keyword>
<name>A0AAN9N9A4_PHACN</name>
<dbReference type="InterPro" id="IPR040125">
    <property type="entry name" value="Squalene_monox"/>
</dbReference>
<dbReference type="AlphaFoldDB" id="A0AAN9N9A4"/>
<dbReference type="Gene3D" id="3.50.50.60">
    <property type="entry name" value="FAD/NAD(P)-binding domain"/>
    <property type="match status" value="1"/>
</dbReference>
<comment type="cofactor">
    <cofactor evidence="1">
        <name>FAD</name>
        <dbReference type="ChEBI" id="CHEBI:57692"/>
    </cofactor>
</comment>
<comment type="function">
    <text evidence="1">Catalyzes the stereospecific oxidation of squalene to (S)-2,3-epoxysqualene, and is considered to be a rate-limiting enzyme in steroid biosynthesis.</text>
</comment>
<reference evidence="3 4" key="1">
    <citation type="submission" date="2024-01" db="EMBL/GenBank/DDBJ databases">
        <title>The genomes of 5 underutilized Papilionoideae crops provide insights into root nodulation and disease resistanc.</title>
        <authorList>
            <person name="Jiang F."/>
        </authorList>
    </citation>
    <scope>NUCLEOTIDE SEQUENCE [LARGE SCALE GENOMIC DNA]</scope>
    <source>
        <strain evidence="3">JINMINGXINNONG_FW02</strain>
        <tissue evidence="3">Leaves</tissue>
    </source>
</reference>
<keyword evidence="1" id="KW-0285">Flavoprotein</keyword>
<proteinExistence type="inferred from homology"/>
<evidence type="ECO:0000313" key="3">
    <source>
        <dbReference type="EMBL" id="KAK7368875.1"/>
    </source>
</evidence>
<dbReference type="GO" id="GO:0016020">
    <property type="term" value="C:membrane"/>
    <property type="evidence" value="ECO:0007669"/>
    <property type="project" value="UniProtKB-SubCell"/>
</dbReference>
<accession>A0AAN9N9A4</accession>
<keyword evidence="4" id="KW-1185">Reference proteome</keyword>
<organism evidence="3 4">
    <name type="scientific">Phaseolus coccineus</name>
    <name type="common">Scarlet runner bean</name>
    <name type="synonym">Phaseolus multiflorus</name>
    <dbReference type="NCBI Taxonomy" id="3886"/>
    <lineage>
        <taxon>Eukaryota</taxon>
        <taxon>Viridiplantae</taxon>
        <taxon>Streptophyta</taxon>
        <taxon>Embryophyta</taxon>
        <taxon>Tracheophyta</taxon>
        <taxon>Spermatophyta</taxon>
        <taxon>Magnoliopsida</taxon>
        <taxon>eudicotyledons</taxon>
        <taxon>Gunneridae</taxon>
        <taxon>Pentapetalae</taxon>
        <taxon>rosids</taxon>
        <taxon>fabids</taxon>
        <taxon>Fabales</taxon>
        <taxon>Fabaceae</taxon>
        <taxon>Papilionoideae</taxon>
        <taxon>50 kb inversion clade</taxon>
        <taxon>NPAAA clade</taxon>
        <taxon>indigoferoid/millettioid clade</taxon>
        <taxon>Phaseoleae</taxon>
        <taxon>Phaseolus</taxon>
    </lineage>
</organism>
<dbReference type="PANTHER" id="PTHR10835">
    <property type="entry name" value="SQUALENE MONOOXYGENASE"/>
    <property type="match status" value="1"/>
</dbReference>
<evidence type="ECO:0000256" key="2">
    <source>
        <dbReference type="SAM" id="Coils"/>
    </source>
</evidence>
<dbReference type="GO" id="GO:0005783">
    <property type="term" value="C:endoplasmic reticulum"/>
    <property type="evidence" value="ECO:0007669"/>
    <property type="project" value="TreeGrafter"/>
</dbReference>
<dbReference type="Pfam" id="PF13450">
    <property type="entry name" value="NAD_binding_8"/>
    <property type="match status" value="1"/>
</dbReference>
<comment type="catalytic activity">
    <reaction evidence="1">
        <text>squalene + reduced [NADPH--hemoprotein reductase] + O2 = (S)-2,3-epoxysqualene + oxidized [NADPH--hemoprotein reductase] + H2O + H(+)</text>
        <dbReference type="Rhea" id="RHEA:25282"/>
        <dbReference type="Rhea" id="RHEA-COMP:11964"/>
        <dbReference type="Rhea" id="RHEA-COMP:11965"/>
        <dbReference type="ChEBI" id="CHEBI:15377"/>
        <dbReference type="ChEBI" id="CHEBI:15378"/>
        <dbReference type="ChEBI" id="CHEBI:15379"/>
        <dbReference type="ChEBI" id="CHEBI:15440"/>
        <dbReference type="ChEBI" id="CHEBI:15441"/>
        <dbReference type="ChEBI" id="CHEBI:57618"/>
        <dbReference type="ChEBI" id="CHEBI:58210"/>
        <dbReference type="EC" id="1.14.14.17"/>
    </reaction>
</comment>